<dbReference type="Proteomes" id="UP001156870">
    <property type="component" value="Unassembled WGS sequence"/>
</dbReference>
<feature type="chain" id="PRO_5041368009" description="DUF4785 family protein" evidence="1">
    <location>
        <begin position="28"/>
        <end position="405"/>
    </location>
</feature>
<dbReference type="Gene3D" id="2.60.120.1370">
    <property type="match status" value="1"/>
</dbReference>
<keyword evidence="5" id="KW-1185">Reference proteome</keyword>
<name>A0AA37WKQ5_9GAMM</name>
<gene>
    <name evidence="4" type="ORF">GCM10007877_09170</name>
</gene>
<protein>
    <recommendedName>
        <fullName evidence="6">DUF4785 family protein</fullName>
    </recommendedName>
</protein>
<feature type="signal peptide" evidence="1">
    <location>
        <begin position="1"/>
        <end position="27"/>
    </location>
</feature>
<organism evidence="4 5">
    <name type="scientific">Marinibactrum halimedae</name>
    <dbReference type="NCBI Taxonomy" id="1444977"/>
    <lineage>
        <taxon>Bacteria</taxon>
        <taxon>Pseudomonadati</taxon>
        <taxon>Pseudomonadota</taxon>
        <taxon>Gammaproteobacteria</taxon>
        <taxon>Cellvibrionales</taxon>
        <taxon>Cellvibrionaceae</taxon>
        <taxon>Marinibactrum</taxon>
    </lineage>
</organism>
<comment type="caution">
    <text evidence="4">The sequence shown here is derived from an EMBL/GenBank/DDBJ whole genome shotgun (WGS) entry which is preliminary data.</text>
</comment>
<dbReference type="Pfam" id="PF20943">
    <property type="entry name" value="DUF4785_3rd"/>
    <property type="match status" value="1"/>
</dbReference>
<evidence type="ECO:0000256" key="1">
    <source>
        <dbReference type="SAM" id="SignalP"/>
    </source>
</evidence>
<keyword evidence="1" id="KW-0732">Signal</keyword>
<dbReference type="Gene3D" id="2.60.40.3870">
    <property type="entry name" value="Uncharacterised protein PF16024, DUF4785"/>
    <property type="match status" value="1"/>
</dbReference>
<accession>A0AA37WKQ5</accession>
<evidence type="ECO:0000259" key="3">
    <source>
        <dbReference type="Pfam" id="PF20943"/>
    </source>
</evidence>
<dbReference type="PROSITE" id="PS51257">
    <property type="entry name" value="PROKAR_LIPOPROTEIN"/>
    <property type="match status" value="1"/>
</dbReference>
<dbReference type="EMBL" id="BSPD01000027">
    <property type="protein sequence ID" value="GLS25203.1"/>
    <property type="molecule type" value="Genomic_DNA"/>
</dbReference>
<reference evidence="4 5" key="1">
    <citation type="journal article" date="2014" name="Int. J. Syst. Evol. Microbiol.">
        <title>Complete genome sequence of Corynebacterium casei LMG S-19264T (=DSM 44701T), isolated from a smear-ripened cheese.</title>
        <authorList>
            <consortium name="US DOE Joint Genome Institute (JGI-PGF)"/>
            <person name="Walter F."/>
            <person name="Albersmeier A."/>
            <person name="Kalinowski J."/>
            <person name="Ruckert C."/>
        </authorList>
    </citation>
    <scope>NUCLEOTIDE SEQUENCE [LARGE SCALE GENOMIC DNA]</scope>
    <source>
        <strain evidence="4 5">NBRC 110095</strain>
    </source>
</reference>
<proteinExistence type="predicted"/>
<evidence type="ECO:0000259" key="2">
    <source>
        <dbReference type="Pfam" id="PF16024"/>
    </source>
</evidence>
<feature type="domain" description="DUF4785" evidence="3">
    <location>
        <begin position="313"/>
        <end position="397"/>
    </location>
</feature>
<evidence type="ECO:0000313" key="5">
    <source>
        <dbReference type="Proteomes" id="UP001156870"/>
    </source>
</evidence>
<evidence type="ECO:0008006" key="6">
    <source>
        <dbReference type="Google" id="ProtNLM"/>
    </source>
</evidence>
<feature type="domain" description="DUF4785" evidence="2">
    <location>
        <begin position="34"/>
        <end position="179"/>
    </location>
</feature>
<evidence type="ECO:0000313" key="4">
    <source>
        <dbReference type="EMBL" id="GLS25203.1"/>
    </source>
</evidence>
<dbReference type="Pfam" id="PF16024">
    <property type="entry name" value="DUF4785_1st"/>
    <property type="match status" value="1"/>
</dbReference>
<sequence length="405" mass="43470">MIRSTILSLAAFILAGACSLLSSVSLAEASLPSATTNREPLQYVYAVDQSSVQLAPQSEKRAEQAVLLASQEYWFHASGRSLQKGVAISTSSPGALIRVSPLGGRALEPMTFDVIRSDGKVLSASEAFSLSATAEELQGVGLARANTVRLSQAAGTGVVSLRSQAVSNLQAQYRVHVKEKSSSPTLSMSVNQRAFSPGERLTANIEMFMPSKDKSNKRDSSKGVAQSSLPLDEVQGVLVSPLGNLKTVNVIRQSRAHYVVDLPMTVPNDVVPGKLWDLEIKAVSGEIRRNLRFSFAHFPTTAATNDHHLMLTEEGGLQARFSVAVSEPGRYEVRALLAGVNNDGQSMPIAIGHTAAWMEAPGGELALMFDHSLLKQSGLSPPYQLRGVELIDQSRLSKQSARQSY</sequence>
<dbReference type="RefSeq" id="WP_232594531.1">
    <property type="nucleotide sequence ID" value="NZ_BSPD01000027.1"/>
</dbReference>
<dbReference type="InterPro" id="IPR048295">
    <property type="entry name" value="DUF4785_C"/>
</dbReference>
<dbReference type="InterPro" id="IPR031979">
    <property type="entry name" value="DUF4785_N"/>
</dbReference>
<dbReference type="AlphaFoldDB" id="A0AA37WKQ5"/>